<dbReference type="Pfam" id="PF00379">
    <property type="entry name" value="Chitin_bind_4"/>
    <property type="match status" value="1"/>
</dbReference>
<dbReference type="InParanoid" id="A0A7R8UN36"/>
<sequence length="255" mass="26529">MKAFIVLSALLAIAAAKPAGLVLPLAPVAYPYVAAPAAALTTKYHSQDALGQYAYGYNDGLSAKQEVKTFDGITRGSYSYVDAKGEVQTVDYTADAVNGFRVAGTNLPKAIPAPEVALPEPVAETPEVAAARAAHLAAIEDAQSGKVEIATPVPVPNVELPRPVEDTPEVIAAREAHLAAKKEAELRNSIAEEIDSRPVIQTAPVVATSAISAPVVAAPLATSVVVPSVRYAYGIHGIPAPLTYSTNFLSYPIVH</sequence>
<reference evidence="3 4" key="1">
    <citation type="submission" date="2020-11" db="EMBL/GenBank/DDBJ databases">
        <authorList>
            <person name="Wallbank WR R."/>
            <person name="Pardo Diaz C."/>
            <person name="Kozak K."/>
            <person name="Martin S."/>
            <person name="Jiggins C."/>
            <person name="Moest M."/>
            <person name="Warren A I."/>
            <person name="Generalovic N T."/>
            <person name="Byers J.R.P. K."/>
            <person name="Montejo-Kovacevich G."/>
            <person name="Yen C E."/>
        </authorList>
    </citation>
    <scope>NUCLEOTIDE SEQUENCE [LARGE SCALE GENOMIC DNA]</scope>
</reference>
<evidence type="ECO:0000256" key="1">
    <source>
        <dbReference type="PROSITE-ProRule" id="PRU00497"/>
    </source>
</evidence>
<evidence type="ECO:0000313" key="3">
    <source>
        <dbReference type="EMBL" id="CAD7083547.1"/>
    </source>
</evidence>
<feature type="signal peptide" evidence="2">
    <location>
        <begin position="1"/>
        <end position="16"/>
    </location>
</feature>
<organism evidence="3 4">
    <name type="scientific">Hermetia illucens</name>
    <name type="common">Black soldier fly</name>
    <dbReference type="NCBI Taxonomy" id="343691"/>
    <lineage>
        <taxon>Eukaryota</taxon>
        <taxon>Metazoa</taxon>
        <taxon>Ecdysozoa</taxon>
        <taxon>Arthropoda</taxon>
        <taxon>Hexapoda</taxon>
        <taxon>Insecta</taxon>
        <taxon>Pterygota</taxon>
        <taxon>Neoptera</taxon>
        <taxon>Endopterygota</taxon>
        <taxon>Diptera</taxon>
        <taxon>Brachycera</taxon>
        <taxon>Stratiomyomorpha</taxon>
        <taxon>Stratiomyidae</taxon>
        <taxon>Hermetiinae</taxon>
        <taxon>Hermetia</taxon>
    </lineage>
</organism>
<feature type="chain" id="PRO_5030907440" description="Cuticle protein 6" evidence="2">
    <location>
        <begin position="17"/>
        <end position="255"/>
    </location>
</feature>
<evidence type="ECO:0000256" key="2">
    <source>
        <dbReference type="SAM" id="SignalP"/>
    </source>
</evidence>
<keyword evidence="2" id="KW-0732">Signal</keyword>
<dbReference type="PANTHER" id="PTHR10380:SF196">
    <property type="entry name" value="CUTICULAR PROTEIN 72EA"/>
    <property type="match status" value="1"/>
</dbReference>
<dbReference type="PANTHER" id="PTHR10380">
    <property type="entry name" value="CUTICLE PROTEIN"/>
    <property type="match status" value="1"/>
</dbReference>
<proteinExistence type="predicted"/>
<dbReference type="GO" id="GO:0062129">
    <property type="term" value="C:chitin-based extracellular matrix"/>
    <property type="evidence" value="ECO:0007669"/>
    <property type="project" value="TreeGrafter"/>
</dbReference>
<accession>A0A7R8UN36</accession>
<keyword evidence="1" id="KW-0193">Cuticle</keyword>
<evidence type="ECO:0008006" key="5">
    <source>
        <dbReference type="Google" id="ProtNLM"/>
    </source>
</evidence>
<keyword evidence="4" id="KW-1185">Reference proteome</keyword>
<dbReference type="OrthoDB" id="6515429at2759"/>
<dbReference type="EMBL" id="LR899010">
    <property type="protein sequence ID" value="CAD7083547.1"/>
    <property type="molecule type" value="Genomic_DNA"/>
</dbReference>
<dbReference type="AlphaFoldDB" id="A0A7R8UN36"/>
<dbReference type="Proteomes" id="UP000594454">
    <property type="component" value="Chromosome 2"/>
</dbReference>
<dbReference type="InterPro" id="IPR050468">
    <property type="entry name" value="Cuticle_Struct_Prot"/>
</dbReference>
<dbReference type="PROSITE" id="PS51155">
    <property type="entry name" value="CHIT_BIND_RR_2"/>
    <property type="match status" value="1"/>
</dbReference>
<gene>
    <name evidence="3" type="ORF">HERILL_LOCUS6499</name>
</gene>
<name>A0A7R8UN36_HERIL</name>
<dbReference type="InterPro" id="IPR000618">
    <property type="entry name" value="Insect_cuticle"/>
</dbReference>
<protein>
    <recommendedName>
        <fullName evidence="5">Cuticle protein 6</fullName>
    </recommendedName>
</protein>
<evidence type="ECO:0000313" key="4">
    <source>
        <dbReference type="Proteomes" id="UP000594454"/>
    </source>
</evidence>
<dbReference type="GO" id="GO:0008010">
    <property type="term" value="F:structural constituent of chitin-based larval cuticle"/>
    <property type="evidence" value="ECO:0007669"/>
    <property type="project" value="TreeGrafter"/>
</dbReference>